<evidence type="ECO:0000256" key="1">
    <source>
        <dbReference type="SAM" id="MobiDB-lite"/>
    </source>
</evidence>
<dbReference type="Proteomes" id="UP000289738">
    <property type="component" value="Chromosome A06"/>
</dbReference>
<feature type="region of interest" description="Disordered" evidence="1">
    <location>
        <begin position="19"/>
        <end position="40"/>
    </location>
</feature>
<dbReference type="EMBL" id="SDMP01000006">
    <property type="protein sequence ID" value="RYR54056.1"/>
    <property type="molecule type" value="Genomic_DNA"/>
</dbReference>
<proteinExistence type="predicted"/>
<evidence type="ECO:0000313" key="2">
    <source>
        <dbReference type="EMBL" id="RYR54056.1"/>
    </source>
</evidence>
<dbReference type="AlphaFoldDB" id="A0A445CSW1"/>
<evidence type="ECO:0000313" key="3">
    <source>
        <dbReference type="Proteomes" id="UP000289738"/>
    </source>
</evidence>
<name>A0A445CSW1_ARAHY</name>
<accession>A0A445CSW1</accession>
<dbReference type="PANTHER" id="PTHR33144">
    <property type="entry name" value="OS10G0409366 PROTEIN-RELATED"/>
    <property type="match status" value="1"/>
</dbReference>
<reference evidence="2 3" key="1">
    <citation type="submission" date="2019-01" db="EMBL/GenBank/DDBJ databases">
        <title>Sequencing of cultivated peanut Arachis hypogaea provides insights into genome evolution and oil improvement.</title>
        <authorList>
            <person name="Chen X."/>
        </authorList>
    </citation>
    <scope>NUCLEOTIDE SEQUENCE [LARGE SCALE GENOMIC DNA]</scope>
    <source>
        <strain evidence="3">cv. Fuhuasheng</strain>
        <tissue evidence="2">Leaves</tissue>
    </source>
</reference>
<keyword evidence="3" id="KW-1185">Reference proteome</keyword>
<organism evidence="2 3">
    <name type="scientific">Arachis hypogaea</name>
    <name type="common">Peanut</name>
    <dbReference type="NCBI Taxonomy" id="3818"/>
    <lineage>
        <taxon>Eukaryota</taxon>
        <taxon>Viridiplantae</taxon>
        <taxon>Streptophyta</taxon>
        <taxon>Embryophyta</taxon>
        <taxon>Tracheophyta</taxon>
        <taxon>Spermatophyta</taxon>
        <taxon>Magnoliopsida</taxon>
        <taxon>eudicotyledons</taxon>
        <taxon>Gunneridae</taxon>
        <taxon>Pentapetalae</taxon>
        <taxon>rosids</taxon>
        <taxon>fabids</taxon>
        <taxon>Fabales</taxon>
        <taxon>Fabaceae</taxon>
        <taxon>Papilionoideae</taxon>
        <taxon>50 kb inversion clade</taxon>
        <taxon>dalbergioids sensu lato</taxon>
        <taxon>Dalbergieae</taxon>
        <taxon>Pterocarpus clade</taxon>
        <taxon>Arachis</taxon>
    </lineage>
</organism>
<comment type="caution">
    <text evidence="2">The sequence shown here is derived from an EMBL/GenBank/DDBJ whole genome shotgun (WGS) entry which is preliminary data.</text>
</comment>
<protein>
    <submittedName>
        <fullName evidence="2">Uncharacterized protein</fullName>
    </submittedName>
</protein>
<gene>
    <name evidence="2" type="ORF">Ahy_A06g029305</name>
</gene>
<feature type="region of interest" description="Disordered" evidence="1">
    <location>
        <begin position="282"/>
        <end position="335"/>
    </location>
</feature>
<dbReference type="PANTHER" id="PTHR33144:SF25">
    <property type="entry name" value="DUF4216 DOMAIN-CONTAINING PROTEIN"/>
    <property type="match status" value="1"/>
</dbReference>
<sequence length="497" mass="55759">MTMTRALAASADHLDESLIPLPSGDAVPTSTSPRLFHPPHSNVTINEKEAMERPNDEAGLLSNVLGLLGADYGKFSICEDNWRKITSKDKVYNDCIKQIFHYDEDSGGGIKRTIVKSLGRSWKETSNTLYHQYYGSRKTIEQNLEERLPGIDKEYWRWFLEYRNKLDIRRNVGKNVVNLSKQVYTHTGGSKSLARRKEEEERIVEIEQQDESTRSTLQPEFASTRNKVQIKETRGVLLELQAEVSTKKLKRKAVEDEVVAEKKKRQAIESMPRKAKYTKVTSVAPPLAPPASSPSADDDWLIPPPPINGGVSAAAPLRPFRPSRTEPRPEPQTANGVQVTELCNEDVDPEANEVDSFEEHIDRMFATSDVEKHKGRQTIEFWDVELIDSDGIVKQVKMNVREAMERSLNGSKVILRFNDKLQAVGDGAGMLSDILGVLGSDYSKFPICEKSWAKVQAKDTGGPGNRKCAELSGPKARWEAATDIAARMNSLDEHDRN</sequence>